<accession>F0VD95</accession>
<gene>
    <name evidence="3" type="ORF">BN1204_014040</name>
    <name evidence="2" type="ORF">NCLIV_014040</name>
</gene>
<reference evidence="4" key="3">
    <citation type="journal article" date="2012" name="PLoS Pathog.">
        <title>Comparative genomics of the apicomplexan parasites Toxoplasma gondii and Neospora caninum: Coccidia differing in host range and transmission strategy.</title>
        <authorList>
            <person name="Reid A.J."/>
            <person name="Vermont S.J."/>
            <person name="Cotton J.A."/>
            <person name="Harris D."/>
            <person name="Hill-Cawthorne G.A."/>
            <person name="Konen-Waisman S."/>
            <person name="Latham S.M."/>
            <person name="Mourier T."/>
            <person name="Norton R."/>
            <person name="Quail M.A."/>
            <person name="Sanders M."/>
            <person name="Shanmugam D."/>
            <person name="Sohal A."/>
            <person name="Wasmuth J.D."/>
            <person name="Brunk B."/>
            <person name="Grigg M.E."/>
            <person name="Howard J.C."/>
            <person name="Parkinson J."/>
            <person name="Roos D.S."/>
            <person name="Trees A.J."/>
            <person name="Berriman M."/>
            <person name="Pain A."/>
            <person name="Wastling J.M."/>
        </authorList>
    </citation>
    <scope>NUCLEOTIDE SEQUENCE [LARGE SCALE GENOMIC DNA]</scope>
    <source>
        <strain evidence="4">Liverpool</strain>
    </source>
</reference>
<feature type="compositionally biased region" description="Low complexity" evidence="1">
    <location>
        <begin position="363"/>
        <end position="376"/>
    </location>
</feature>
<reference evidence="3" key="4">
    <citation type="journal article" date="2015" name="PLoS ONE">
        <title>Comprehensive Evaluation of Toxoplasma gondii VEG and Neospora caninum LIV Genomes with Tachyzoite Stage Transcriptome and Proteome Defines Novel Transcript Features.</title>
        <authorList>
            <person name="Ramaprasad A."/>
            <person name="Mourier T."/>
            <person name="Naeem R."/>
            <person name="Malas T.B."/>
            <person name="Moussa E."/>
            <person name="Panigrahi A."/>
            <person name="Vermont S.J."/>
            <person name="Otto T.D."/>
            <person name="Wastling J."/>
            <person name="Pain A."/>
        </authorList>
    </citation>
    <scope>NUCLEOTIDE SEQUENCE</scope>
    <source>
        <strain evidence="3">Liverpool</strain>
    </source>
</reference>
<dbReference type="RefSeq" id="XP_003881643.1">
    <property type="nucleotide sequence ID" value="XM_003881594.1"/>
</dbReference>
<dbReference type="GeneID" id="13443998"/>
<sequence length="400" mass="44453">MATSAAGLVVLPAPDRGLRRMFDLTGYAGKPSFSARKGTCGEPVDDSWQDIIGEHRRPKVSSLTSGSGMAGVEAGRMNEIHQHTRKRVDPGKGCSDKVRDLLSCTPVQRRYSEGFLPTEKGGCAAGQVPSYPAVRPSKRSYLRVCAGDLPDQRRHFQTRWQAIDGKMEFCTCRKGGSASVEFDYELLDREATYHTWKRMQGAYNRRGRSNLQWDRFLTVESDAQRSDRLPDVKNRSPPFANPDGPFETRDVRRHPMEVGSLDRTLCPRKGEQTADNQAKGKAPGAAASYLQKSHFQTSSLTPVPDTKPRSHYRKSVYGNVNAEDSMYYILREGVGGCTNRPSTLEKQERPAQVAQLGASAPEQPQQIHQHQGIQRQTPHSEYGVSPSEFQAASEPSSDRL</sequence>
<keyword evidence="4" id="KW-1185">Reference proteome</keyword>
<evidence type="ECO:0000256" key="1">
    <source>
        <dbReference type="SAM" id="MobiDB-lite"/>
    </source>
</evidence>
<dbReference type="VEuPathDB" id="ToxoDB:NCLIV_014040"/>
<dbReference type="EMBL" id="FR823386">
    <property type="protein sequence ID" value="CBZ51610.1"/>
    <property type="molecule type" value="Genomic_DNA"/>
</dbReference>
<dbReference type="InParanoid" id="F0VD95"/>
<evidence type="ECO:0000313" key="3">
    <source>
        <dbReference type="EMBL" id="CEL65562.1"/>
    </source>
</evidence>
<name>F0VD95_NEOCL</name>
<feature type="region of interest" description="Disordered" evidence="1">
    <location>
        <begin position="267"/>
        <end position="287"/>
    </location>
</feature>
<reference evidence="2" key="1">
    <citation type="submission" date="2011-02" db="EMBL/GenBank/DDBJ databases">
        <authorList>
            <person name="Aslett M."/>
        </authorList>
    </citation>
    <scope>NUCLEOTIDE SEQUENCE</scope>
    <source>
        <strain evidence="2">Liverpool</strain>
    </source>
</reference>
<proteinExistence type="predicted"/>
<evidence type="ECO:0000313" key="2">
    <source>
        <dbReference type="EMBL" id="CBZ51610.1"/>
    </source>
</evidence>
<feature type="compositionally biased region" description="Basic and acidic residues" evidence="1">
    <location>
        <begin position="224"/>
        <end position="234"/>
    </location>
</feature>
<dbReference type="OMA" id="MNEIHQH"/>
<reference evidence="2" key="2">
    <citation type="submission" date="2011-03" db="EMBL/GenBank/DDBJ databases">
        <title>Comparative genomics and transcriptomics of Neospora caninum and Toxoplasma gondii.</title>
        <authorList>
            <person name="Reid A.J."/>
            <person name="Sohal A."/>
            <person name="Harris D."/>
            <person name="Quail M."/>
            <person name="Sanders M."/>
            <person name="Berriman M."/>
            <person name="Wastling J.M."/>
            <person name="Pain A."/>
        </authorList>
    </citation>
    <scope>NUCLEOTIDE SEQUENCE</scope>
    <source>
        <strain evidence="2">Liverpool</strain>
    </source>
</reference>
<evidence type="ECO:0000313" key="4">
    <source>
        <dbReference type="Proteomes" id="UP000007494"/>
    </source>
</evidence>
<organism evidence="2 4">
    <name type="scientific">Neospora caninum (strain Liverpool)</name>
    <dbReference type="NCBI Taxonomy" id="572307"/>
    <lineage>
        <taxon>Eukaryota</taxon>
        <taxon>Sar</taxon>
        <taxon>Alveolata</taxon>
        <taxon>Apicomplexa</taxon>
        <taxon>Conoidasida</taxon>
        <taxon>Coccidia</taxon>
        <taxon>Eucoccidiorida</taxon>
        <taxon>Eimeriorina</taxon>
        <taxon>Sarcocystidae</taxon>
        <taxon>Neospora</taxon>
    </lineage>
</organism>
<dbReference type="EMBL" id="LN714479">
    <property type="protein sequence ID" value="CEL65562.1"/>
    <property type="molecule type" value="Genomic_DNA"/>
</dbReference>
<dbReference type="eggNOG" id="ENOG502SSQE">
    <property type="taxonomic scope" value="Eukaryota"/>
</dbReference>
<protein>
    <submittedName>
        <fullName evidence="2">Uncharacterized protein</fullName>
    </submittedName>
</protein>
<feature type="region of interest" description="Disordered" evidence="1">
    <location>
        <begin position="224"/>
        <end position="250"/>
    </location>
</feature>
<dbReference type="AlphaFoldDB" id="F0VD95"/>
<dbReference type="OrthoDB" id="387413at2759"/>
<feature type="region of interest" description="Disordered" evidence="1">
    <location>
        <begin position="293"/>
        <end position="312"/>
    </location>
</feature>
<feature type="region of interest" description="Disordered" evidence="1">
    <location>
        <begin position="339"/>
        <end position="400"/>
    </location>
</feature>
<dbReference type="Proteomes" id="UP000007494">
    <property type="component" value="Chromosome V"/>
</dbReference>
<feature type="compositionally biased region" description="Polar residues" evidence="1">
    <location>
        <begin position="387"/>
        <end position="400"/>
    </location>
</feature>